<name>A0A378JPL4_9GAMM</name>
<dbReference type="OrthoDB" id="9768183at2"/>
<evidence type="ECO:0000256" key="3">
    <source>
        <dbReference type="ARBA" id="ARBA00022729"/>
    </source>
</evidence>
<keyword evidence="8" id="KW-1185">Reference proteome</keyword>
<evidence type="ECO:0000313" key="7">
    <source>
        <dbReference type="EMBL" id="STX51900.1"/>
    </source>
</evidence>
<dbReference type="SUPFAM" id="SSF53850">
    <property type="entry name" value="Periplasmic binding protein-like II"/>
    <property type="match status" value="1"/>
</dbReference>
<evidence type="ECO:0000256" key="4">
    <source>
        <dbReference type="RuleBase" id="RU003744"/>
    </source>
</evidence>
<dbReference type="EMBL" id="UGOD01000001">
    <property type="protein sequence ID" value="STX51900.1"/>
    <property type="molecule type" value="Genomic_DNA"/>
</dbReference>
<dbReference type="InterPro" id="IPR001638">
    <property type="entry name" value="Solute-binding_3/MltF_N"/>
</dbReference>
<dbReference type="InterPro" id="IPR018313">
    <property type="entry name" value="SBP_3_CS"/>
</dbReference>
<dbReference type="AlphaFoldDB" id="A0A378JPL4"/>
<evidence type="ECO:0000313" key="8">
    <source>
        <dbReference type="Proteomes" id="UP000254794"/>
    </source>
</evidence>
<dbReference type="PANTHER" id="PTHR35936">
    <property type="entry name" value="MEMBRANE-BOUND LYTIC MUREIN TRANSGLYCOSYLASE F"/>
    <property type="match status" value="1"/>
</dbReference>
<dbReference type="Pfam" id="PF00497">
    <property type="entry name" value="SBP_bac_3"/>
    <property type="match status" value="1"/>
</dbReference>
<dbReference type="RefSeq" id="WP_115331502.1">
    <property type="nucleotide sequence ID" value="NZ_CAAAHP010000002.1"/>
</dbReference>
<evidence type="ECO:0000256" key="5">
    <source>
        <dbReference type="SAM" id="SignalP"/>
    </source>
</evidence>
<accession>A0A378JPL4</accession>
<gene>
    <name evidence="7" type="primary">artJ</name>
    <name evidence="7" type="ORF">NCTC13316_02003</name>
</gene>
<feature type="signal peptide" evidence="5">
    <location>
        <begin position="1"/>
        <end position="22"/>
    </location>
</feature>
<evidence type="ECO:0000259" key="6">
    <source>
        <dbReference type="SMART" id="SM00062"/>
    </source>
</evidence>
<keyword evidence="3 5" id="KW-0732">Signal</keyword>
<proteinExistence type="inferred from homology"/>
<reference evidence="7 8" key="1">
    <citation type="submission" date="2018-06" db="EMBL/GenBank/DDBJ databases">
        <authorList>
            <consortium name="Pathogen Informatics"/>
            <person name="Doyle S."/>
        </authorList>
    </citation>
    <scope>NUCLEOTIDE SEQUENCE [LARGE SCALE GENOMIC DNA]</scope>
    <source>
        <strain evidence="7 8">NCTC13316</strain>
    </source>
</reference>
<protein>
    <submittedName>
        <fullName evidence="7">Arginine ABC transporter substrate-binding protein</fullName>
    </submittedName>
</protein>
<evidence type="ECO:0000256" key="1">
    <source>
        <dbReference type="ARBA" id="ARBA00004196"/>
    </source>
</evidence>
<evidence type="ECO:0000256" key="2">
    <source>
        <dbReference type="ARBA" id="ARBA00010333"/>
    </source>
</evidence>
<dbReference type="GO" id="GO:0030313">
    <property type="term" value="C:cell envelope"/>
    <property type="evidence" value="ECO:0007669"/>
    <property type="project" value="UniProtKB-SubCell"/>
</dbReference>
<dbReference type="PANTHER" id="PTHR35936:SF19">
    <property type="entry name" value="AMINO-ACID-BINDING PROTEIN YXEM-RELATED"/>
    <property type="match status" value="1"/>
</dbReference>
<comment type="similarity">
    <text evidence="2 4">Belongs to the bacterial solute-binding protein 3 family.</text>
</comment>
<comment type="subcellular location">
    <subcellularLocation>
        <location evidence="1">Cell envelope</location>
    </subcellularLocation>
</comment>
<sequence length="248" mass="28102">MIKKLLCSIFFYIITYSATAFAVVNIGTLQFDPPFVTNGQHLVAAGFDIELMTNICNRLDWECKFIAFKDYDTLLTELINNNIDYAVSGIVITPLDNPNLLFSMPYLLSAGTFVTLKSNTKLIDLSSLANKKVGVLAGRGYGTYLMQNATFNMTIAEYHDQMELFDALYNGKVDAIFMNNYTAMYLMHRYPDYIKLINTSINFASGIGILSRVDNKNNLDKINALLTQFESDGTFVKLYNYHFAFFIK</sequence>
<feature type="domain" description="Solute-binding protein family 3/N-terminal" evidence="6">
    <location>
        <begin position="23"/>
        <end position="246"/>
    </location>
</feature>
<dbReference type="Proteomes" id="UP000254794">
    <property type="component" value="Unassembled WGS sequence"/>
</dbReference>
<organism evidence="7 8">
    <name type="scientific">Legionella busanensis</name>
    <dbReference type="NCBI Taxonomy" id="190655"/>
    <lineage>
        <taxon>Bacteria</taxon>
        <taxon>Pseudomonadati</taxon>
        <taxon>Pseudomonadota</taxon>
        <taxon>Gammaproteobacteria</taxon>
        <taxon>Legionellales</taxon>
        <taxon>Legionellaceae</taxon>
        <taxon>Legionella</taxon>
    </lineage>
</organism>
<dbReference type="Gene3D" id="3.40.190.10">
    <property type="entry name" value="Periplasmic binding protein-like II"/>
    <property type="match status" value="2"/>
</dbReference>
<dbReference type="PROSITE" id="PS01039">
    <property type="entry name" value="SBP_BACTERIAL_3"/>
    <property type="match status" value="1"/>
</dbReference>
<feature type="chain" id="PRO_5016697826" evidence="5">
    <location>
        <begin position="23"/>
        <end position="248"/>
    </location>
</feature>
<dbReference type="SMART" id="SM00062">
    <property type="entry name" value="PBPb"/>
    <property type="match status" value="1"/>
</dbReference>